<comment type="caution">
    <text evidence="2">The sequence shown here is derived from an EMBL/GenBank/DDBJ whole genome shotgun (WGS) entry which is preliminary data.</text>
</comment>
<evidence type="ECO:0000313" key="3">
    <source>
        <dbReference type="Proteomes" id="UP000596742"/>
    </source>
</evidence>
<evidence type="ECO:0000313" key="2">
    <source>
        <dbReference type="EMBL" id="VDI11574.1"/>
    </source>
</evidence>
<accession>A0A8B6CZA0</accession>
<dbReference type="AlphaFoldDB" id="A0A8B6CZA0"/>
<name>A0A8B6CZA0_MYTGA</name>
<dbReference type="Proteomes" id="UP000596742">
    <property type="component" value="Unassembled WGS sequence"/>
</dbReference>
<organism evidence="2 3">
    <name type="scientific">Mytilus galloprovincialis</name>
    <name type="common">Mediterranean mussel</name>
    <dbReference type="NCBI Taxonomy" id="29158"/>
    <lineage>
        <taxon>Eukaryota</taxon>
        <taxon>Metazoa</taxon>
        <taxon>Spiralia</taxon>
        <taxon>Lophotrochozoa</taxon>
        <taxon>Mollusca</taxon>
        <taxon>Bivalvia</taxon>
        <taxon>Autobranchia</taxon>
        <taxon>Pteriomorphia</taxon>
        <taxon>Mytilida</taxon>
        <taxon>Mytiloidea</taxon>
        <taxon>Mytilidae</taxon>
        <taxon>Mytilinae</taxon>
        <taxon>Mytilus</taxon>
    </lineage>
</organism>
<sequence>VCYMSGLVRHRLIICFLQYMSITLTTKHKSRENEVEIVMETQATNSEHKSLLDEAFQSMTIGAKENENTGTDTGLKLSTDTCWQKKVSGRSYDSLSGCRICNNALKKRILASKHKCARNWTGSAKGMEPDMVVEMIKDLDNRGVKIKELAGDDDSTGFNRAAKLLPHSNICYISIFYLGINQRNYYGKVSYNIFLQFSISFQSYPG</sequence>
<reference evidence="2" key="1">
    <citation type="submission" date="2018-11" db="EMBL/GenBank/DDBJ databases">
        <authorList>
            <person name="Alioto T."/>
            <person name="Alioto T."/>
        </authorList>
    </citation>
    <scope>NUCLEOTIDE SEQUENCE</scope>
</reference>
<protein>
    <recommendedName>
        <fullName evidence="1">Mutator-like transposase domain-containing protein</fullName>
    </recommendedName>
</protein>
<evidence type="ECO:0000259" key="1">
    <source>
        <dbReference type="Pfam" id="PF20700"/>
    </source>
</evidence>
<dbReference type="OrthoDB" id="6139197at2759"/>
<feature type="domain" description="Mutator-like transposase" evidence="1">
    <location>
        <begin position="98"/>
        <end position="163"/>
    </location>
</feature>
<keyword evidence="3" id="KW-1185">Reference proteome</keyword>
<proteinExistence type="predicted"/>
<dbReference type="InterPro" id="IPR049012">
    <property type="entry name" value="Mutator_transp_dom"/>
</dbReference>
<gene>
    <name evidence="2" type="ORF">MGAL_10B077371</name>
</gene>
<dbReference type="Pfam" id="PF20700">
    <property type="entry name" value="Mutator"/>
    <property type="match status" value="1"/>
</dbReference>
<feature type="non-terminal residue" evidence="2">
    <location>
        <position position="1"/>
    </location>
</feature>
<dbReference type="EMBL" id="UYJE01002532">
    <property type="protein sequence ID" value="VDI11574.1"/>
    <property type="molecule type" value="Genomic_DNA"/>
</dbReference>